<dbReference type="InterPro" id="IPR022123">
    <property type="entry name" value="DUF3658"/>
</dbReference>
<dbReference type="KEGG" id="ptx:ABW99_17895"/>
<evidence type="ECO:0000313" key="3">
    <source>
        <dbReference type="EMBL" id="AKJ69799.1"/>
    </source>
</evidence>
<dbReference type="EMBL" id="CP011568">
    <property type="protein sequence ID" value="AKJ69799.1"/>
    <property type="molecule type" value="Genomic_DNA"/>
</dbReference>
<dbReference type="Pfam" id="PF12395">
    <property type="entry name" value="DUF3658"/>
    <property type="match status" value="1"/>
</dbReference>
<name>A0A0G3EUU5_9BURK</name>
<dbReference type="OrthoDB" id="6999193at2"/>
<dbReference type="RefSeq" id="WP_047215708.1">
    <property type="nucleotide sequence ID" value="NZ_CP011568.3"/>
</dbReference>
<feature type="domain" description="DUF1835" evidence="1">
    <location>
        <begin position="5"/>
        <end position="119"/>
    </location>
</feature>
<accession>A0A0G3EUU5</accession>
<feature type="domain" description="DUF3658" evidence="2">
    <location>
        <begin position="153"/>
        <end position="252"/>
    </location>
</feature>
<dbReference type="PATRIC" id="fig|445709.3.peg.3778"/>
<gene>
    <name evidence="3" type="ORF">ABW99_17895</name>
</gene>
<sequence length="260" mass="29067">MEYTHIVNGDHAGGVMRQVLEHAGRGERVVVLRDDLAIGPLREIDDDPRQRAAFWQRVAPMLKRDFSLDLTSELDTLRELAGESNQVSIWHGDSAADQLMLRRVAFHLRTCPARLNEVALKAPDLGNPGLAADAPTALAMYPESVIATRLRLIAPISVLRIGRLALEWRALKHAETQIRRWQHNTFEGGTYADVDETLMALLPETAISTSLTIAAATQAIRGFFATDTFVLWRYRELQASGRLELRGDPYDSSNCELTRL</sequence>
<dbReference type="Pfam" id="PF08874">
    <property type="entry name" value="DUF1835"/>
    <property type="match status" value="1"/>
</dbReference>
<dbReference type="Proteomes" id="UP000036700">
    <property type="component" value="Chromosome"/>
</dbReference>
<dbReference type="InterPro" id="IPR014973">
    <property type="entry name" value="DUF1835"/>
</dbReference>
<protein>
    <recommendedName>
        <fullName evidence="5">DUF1835 domain-containing protein</fullName>
    </recommendedName>
</protein>
<evidence type="ECO:0000259" key="1">
    <source>
        <dbReference type="Pfam" id="PF08874"/>
    </source>
</evidence>
<keyword evidence="4" id="KW-1185">Reference proteome</keyword>
<organism evidence="3 4">
    <name type="scientific">Pandoraea thiooxydans</name>
    <dbReference type="NCBI Taxonomy" id="445709"/>
    <lineage>
        <taxon>Bacteria</taxon>
        <taxon>Pseudomonadati</taxon>
        <taxon>Pseudomonadota</taxon>
        <taxon>Betaproteobacteria</taxon>
        <taxon>Burkholderiales</taxon>
        <taxon>Burkholderiaceae</taxon>
        <taxon>Pandoraea</taxon>
    </lineage>
</organism>
<dbReference type="AlphaFoldDB" id="A0A0G3EUU5"/>
<evidence type="ECO:0000313" key="4">
    <source>
        <dbReference type="Proteomes" id="UP000036700"/>
    </source>
</evidence>
<dbReference type="STRING" id="445709.ABW99_17895"/>
<reference evidence="4" key="1">
    <citation type="submission" date="2015-06" db="EMBL/GenBank/DDBJ databases">
        <authorList>
            <person name="Lim Y.L."/>
            <person name="Ee R."/>
            <person name="Yong D."/>
            <person name="How K.Y."/>
            <person name="Yin W.F."/>
            <person name="Chan K.G."/>
        </authorList>
    </citation>
    <scope>NUCLEOTIDE SEQUENCE [LARGE SCALE GENOMIC DNA]</scope>
    <source>
        <strain evidence="4">DSM 25325</strain>
    </source>
</reference>
<proteinExistence type="predicted"/>
<evidence type="ECO:0008006" key="5">
    <source>
        <dbReference type="Google" id="ProtNLM"/>
    </source>
</evidence>
<evidence type="ECO:0000259" key="2">
    <source>
        <dbReference type="Pfam" id="PF12395"/>
    </source>
</evidence>